<evidence type="ECO:0000259" key="6">
    <source>
        <dbReference type="PROSITE" id="PS51898"/>
    </source>
</evidence>
<evidence type="ECO:0000313" key="8">
    <source>
        <dbReference type="EMBL" id="MBB5427494.1"/>
    </source>
</evidence>
<gene>
    <name evidence="8" type="ORF">HDG40_005673</name>
</gene>
<dbReference type="PROSITE" id="PS51898">
    <property type="entry name" value="TYR_RECOMBINASE"/>
    <property type="match status" value="1"/>
</dbReference>
<reference evidence="8 9" key="1">
    <citation type="submission" date="2020-08" db="EMBL/GenBank/DDBJ databases">
        <title>Genomic Encyclopedia of Type Strains, Phase IV (KMG-V): Genome sequencing to study the core and pangenomes of soil and plant-associated prokaryotes.</title>
        <authorList>
            <person name="Whitman W."/>
        </authorList>
    </citation>
    <scope>NUCLEOTIDE SEQUENCE [LARGE SCALE GENOMIC DNA]</scope>
    <source>
        <strain evidence="8 9">JPY158</strain>
    </source>
</reference>
<feature type="domain" description="Core-binding (CB)" evidence="7">
    <location>
        <begin position="98"/>
        <end position="178"/>
    </location>
</feature>
<dbReference type="Proteomes" id="UP000592780">
    <property type="component" value="Unassembled WGS sequence"/>
</dbReference>
<dbReference type="InterPro" id="IPR010998">
    <property type="entry name" value="Integrase_recombinase_N"/>
</dbReference>
<dbReference type="Pfam" id="PF00589">
    <property type="entry name" value="Phage_integrase"/>
    <property type="match status" value="1"/>
</dbReference>
<dbReference type="Pfam" id="PF13356">
    <property type="entry name" value="Arm-DNA-bind_3"/>
    <property type="match status" value="1"/>
</dbReference>
<dbReference type="InterPro" id="IPR011010">
    <property type="entry name" value="DNA_brk_join_enz"/>
</dbReference>
<evidence type="ECO:0000256" key="1">
    <source>
        <dbReference type="ARBA" id="ARBA00008857"/>
    </source>
</evidence>
<dbReference type="Gene3D" id="1.10.443.10">
    <property type="entry name" value="Intergrase catalytic core"/>
    <property type="match status" value="1"/>
</dbReference>
<keyword evidence="9" id="KW-1185">Reference proteome</keyword>
<dbReference type="InterPro" id="IPR044068">
    <property type="entry name" value="CB"/>
</dbReference>
<dbReference type="InterPro" id="IPR025166">
    <property type="entry name" value="Integrase_DNA_bind_dom"/>
</dbReference>
<dbReference type="PROSITE" id="PS51900">
    <property type="entry name" value="CB"/>
    <property type="match status" value="1"/>
</dbReference>
<dbReference type="Gene3D" id="1.10.150.130">
    <property type="match status" value="1"/>
</dbReference>
<name>A0A7W8V954_PARAM</name>
<dbReference type="PANTHER" id="PTHR30629:SF2">
    <property type="entry name" value="PROPHAGE INTEGRASE INTS-RELATED"/>
    <property type="match status" value="1"/>
</dbReference>
<keyword evidence="2" id="KW-0229">DNA integration</keyword>
<accession>A0A7W8V954</accession>
<dbReference type="Gene3D" id="3.30.160.390">
    <property type="entry name" value="Integrase, DNA-binding domain"/>
    <property type="match status" value="1"/>
</dbReference>
<dbReference type="CDD" id="cd00801">
    <property type="entry name" value="INT_P4_C"/>
    <property type="match status" value="1"/>
</dbReference>
<comment type="similarity">
    <text evidence="1">Belongs to the 'phage' integrase family.</text>
</comment>
<evidence type="ECO:0000313" key="9">
    <source>
        <dbReference type="Proteomes" id="UP000592780"/>
    </source>
</evidence>
<evidence type="ECO:0000259" key="7">
    <source>
        <dbReference type="PROSITE" id="PS51900"/>
    </source>
</evidence>
<evidence type="ECO:0000256" key="2">
    <source>
        <dbReference type="ARBA" id="ARBA00022908"/>
    </source>
</evidence>
<dbReference type="AlphaFoldDB" id="A0A7W8V954"/>
<dbReference type="InterPro" id="IPR038488">
    <property type="entry name" value="Integrase_DNA-bd_sf"/>
</dbReference>
<dbReference type="GO" id="GO:0015074">
    <property type="term" value="P:DNA integration"/>
    <property type="evidence" value="ECO:0007669"/>
    <property type="project" value="UniProtKB-KW"/>
</dbReference>
<dbReference type="InterPro" id="IPR050808">
    <property type="entry name" value="Phage_Integrase"/>
</dbReference>
<comment type="caution">
    <text evidence="8">The sequence shown here is derived from an EMBL/GenBank/DDBJ whole genome shotgun (WGS) entry which is preliminary data.</text>
</comment>
<dbReference type="EMBL" id="JACHDD010000009">
    <property type="protein sequence ID" value="MBB5427494.1"/>
    <property type="molecule type" value="Genomic_DNA"/>
</dbReference>
<dbReference type="RefSeq" id="WP_184132151.1">
    <property type="nucleotide sequence ID" value="NZ_JACHDD010000009.1"/>
</dbReference>
<dbReference type="GO" id="GO:0003677">
    <property type="term" value="F:DNA binding"/>
    <property type="evidence" value="ECO:0007669"/>
    <property type="project" value="UniProtKB-UniRule"/>
</dbReference>
<dbReference type="InterPro" id="IPR053876">
    <property type="entry name" value="Phage_int_M"/>
</dbReference>
<keyword evidence="4" id="KW-0233">DNA recombination</keyword>
<protein>
    <submittedName>
        <fullName evidence="8">Integrase</fullName>
    </submittedName>
</protein>
<dbReference type="InterPro" id="IPR013762">
    <property type="entry name" value="Integrase-like_cat_sf"/>
</dbReference>
<proteinExistence type="inferred from homology"/>
<dbReference type="GO" id="GO:0006310">
    <property type="term" value="P:DNA recombination"/>
    <property type="evidence" value="ECO:0007669"/>
    <property type="project" value="UniProtKB-KW"/>
</dbReference>
<keyword evidence="3 5" id="KW-0238">DNA-binding</keyword>
<sequence>MSLTDIKIKQAKAREKIYKISDERGLYLEVTPTGSKWWRFKYRIDGKEKRLSLGVYPDVGLQKAREKRDDARKLVADGVDPSVHRKAQKQARADANANSFEVVTREWFEKQKKVWEDSHADKVIRRFERDVFPWLGTRPIAEIKPVELLAVLQRIEKRVVETAHRAKQNCGQVFRYAVATGRAERDITVDLKGALTPWKEEHFASITNPEEIGPLLRDMYAYKGTFEVQCCLRIAPHVFLRPVELRLAQWREFDLDDATWEVPDERMKMNRPHIVPLSTQVVDILRELHPLTGDGDFVFRGRNPRGAISNNTVNKALRGMGYSTKNDITGHGFRAMARTVLDERLRFPVDWIEHQLAHMVRDANGRAYNRTAHLDGRREMMQAWSDYLDKLRVSAEEAHAKL</sequence>
<dbReference type="PANTHER" id="PTHR30629">
    <property type="entry name" value="PROPHAGE INTEGRASE"/>
    <property type="match status" value="1"/>
</dbReference>
<organism evidence="8 9">
    <name type="scientific">Paraburkholderia atlantica</name>
    <dbReference type="NCBI Taxonomy" id="2654982"/>
    <lineage>
        <taxon>Bacteria</taxon>
        <taxon>Pseudomonadati</taxon>
        <taxon>Pseudomonadota</taxon>
        <taxon>Betaproteobacteria</taxon>
        <taxon>Burkholderiales</taxon>
        <taxon>Burkholderiaceae</taxon>
        <taxon>Paraburkholderia</taxon>
    </lineage>
</organism>
<dbReference type="InterPro" id="IPR002104">
    <property type="entry name" value="Integrase_catalytic"/>
</dbReference>
<evidence type="ECO:0000256" key="5">
    <source>
        <dbReference type="PROSITE-ProRule" id="PRU01248"/>
    </source>
</evidence>
<evidence type="ECO:0000256" key="4">
    <source>
        <dbReference type="ARBA" id="ARBA00023172"/>
    </source>
</evidence>
<dbReference type="Pfam" id="PF22022">
    <property type="entry name" value="Phage_int_M"/>
    <property type="match status" value="1"/>
</dbReference>
<evidence type="ECO:0000256" key="3">
    <source>
        <dbReference type="ARBA" id="ARBA00023125"/>
    </source>
</evidence>
<feature type="domain" description="Tyr recombinase" evidence="6">
    <location>
        <begin position="202"/>
        <end position="381"/>
    </location>
</feature>
<dbReference type="SUPFAM" id="SSF56349">
    <property type="entry name" value="DNA breaking-rejoining enzymes"/>
    <property type="match status" value="1"/>
</dbReference>